<dbReference type="EMBL" id="LAZR01037708">
    <property type="protein sequence ID" value="KKL21500.1"/>
    <property type="molecule type" value="Genomic_DNA"/>
</dbReference>
<dbReference type="AlphaFoldDB" id="A0A0F9BI37"/>
<feature type="non-terminal residue" evidence="1">
    <location>
        <position position="1"/>
    </location>
</feature>
<proteinExistence type="predicted"/>
<reference evidence="1" key="1">
    <citation type="journal article" date="2015" name="Nature">
        <title>Complex archaea that bridge the gap between prokaryotes and eukaryotes.</title>
        <authorList>
            <person name="Spang A."/>
            <person name="Saw J.H."/>
            <person name="Jorgensen S.L."/>
            <person name="Zaremba-Niedzwiedzka K."/>
            <person name="Martijn J."/>
            <person name="Lind A.E."/>
            <person name="van Eijk R."/>
            <person name="Schleper C."/>
            <person name="Guy L."/>
            <person name="Ettema T.J."/>
        </authorList>
    </citation>
    <scope>NUCLEOTIDE SEQUENCE</scope>
</reference>
<organism evidence="1">
    <name type="scientific">marine sediment metagenome</name>
    <dbReference type="NCBI Taxonomy" id="412755"/>
    <lineage>
        <taxon>unclassified sequences</taxon>
        <taxon>metagenomes</taxon>
        <taxon>ecological metagenomes</taxon>
    </lineage>
</organism>
<accession>A0A0F9BI37</accession>
<evidence type="ECO:0000313" key="1">
    <source>
        <dbReference type="EMBL" id="KKL21500.1"/>
    </source>
</evidence>
<protein>
    <submittedName>
        <fullName evidence="1">Uncharacterized protein</fullName>
    </submittedName>
</protein>
<sequence>AFFYAGDETALYQIRNQTVTEKSGATYSTVATDNWEFVEFLGNILATNFTDPVQSLAIGGGGNFADHFTSTEKPKARHIGVWRDFVVLGNIDGSEPNQVRWSAIRDSADIDPDATTQSDFQTLPDGGEVTRIVDGVEYGIVFQERIIQRATYSGSPLIFDFHPIDRRRGTPVPGSVIPYGRYSFFWTEEGFFYNDGSQSYPIGSDQVDRTFRNQFDITNAHFVSGAVDPVNKLVVWAFPGANSTAGAPNKLYTYYWPEQKWSEIDIDTEIIVRALTQGFSLEDLDNLTTDIDDGLLESFDSPTYQGGVNRFAAFDPDNKLAYFNGDNLAAVLETGEFQITPGRRTLLNKARSLIDGGTITMAVAGRWTEK</sequence>
<gene>
    <name evidence="1" type="ORF">LCGC14_2444850</name>
</gene>
<name>A0A0F9BI37_9ZZZZ</name>
<comment type="caution">
    <text evidence="1">The sequence shown here is derived from an EMBL/GenBank/DDBJ whole genome shotgun (WGS) entry which is preliminary data.</text>
</comment>